<sequence>MATLERMICSMIPDFRLEDALAGSPWPEEPRYQPQQQPQQQQSMAQSQPPARLYPSMPFGFDTNGPLVTQSPSGSALDEHIDLTAADMGWSFDLGTMDMDAFLSIDANQQFNFST</sequence>
<reference evidence="2" key="1">
    <citation type="submission" date="2022-11" db="EMBL/GenBank/DDBJ databases">
        <authorList>
            <person name="Scott C."/>
            <person name="Bruce N."/>
        </authorList>
    </citation>
    <scope>NUCLEOTIDE SEQUENCE</scope>
</reference>
<evidence type="ECO:0000313" key="3">
    <source>
        <dbReference type="Proteomes" id="UP000838763"/>
    </source>
</evidence>
<dbReference type="AlphaFoldDB" id="A0A9P1M8T8"/>
<organism evidence="2 3">
    <name type="scientific">Parascedosporium putredinis</name>
    <dbReference type="NCBI Taxonomy" id="1442378"/>
    <lineage>
        <taxon>Eukaryota</taxon>
        <taxon>Fungi</taxon>
        <taxon>Dikarya</taxon>
        <taxon>Ascomycota</taxon>
        <taxon>Pezizomycotina</taxon>
        <taxon>Sordariomycetes</taxon>
        <taxon>Hypocreomycetidae</taxon>
        <taxon>Microascales</taxon>
        <taxon>Microascaceae</taxon>
        <taxon>Parascedosporium</taxon>
    </lineage>
</organism>
<evidence type="ECO:0000313" key="2">
    <source>
        <dbReference type="EMBL" id="CAI4214021.1"/>
    </source>
</evidence>
<accession>A0A9P1M8T8</accession>
<keyword evidence="3" id="KW-1185">Reference proteome</keyword>
<evidence type="ECO:0000256" key="1">
    <source>
        <dbReference type="SAM" id="MobiDB-lite"/>
    </source>
</evidence>
<dbReference type="OrthoDB" id="2123952at2759"/>
<name>A0A9P1M8T8_9PEZI</name>
<protein>
    <submittedName>
        <fullName evidence="2">Uncharacterized protein</fullName>
    </submittedName>
</protein>
<comment type="caution">
    <text evidence="2">The sequence shown here is derived from an EMBL/GenBank/DDBJ whole genome shotgun (WGS) entry which is preliminary data.</text>
</comment>
<feature type="region of interest" description="Disordered" evidence="1">
    <location>
        <begin position="20"/>
        <end position="75"/>
    </location>
</feature>
<gene>
    <name evidence="2" type="ORF">PPNO1_LOCUS3755</name>
</gene>
<dbReference type="Proteomes" id="UP000838763">
    <property type="component" value="Unassembled WGS sequence"/>
</dbReference>
<proteinExistence type="predicted"/>
<dbReference type="EMBL" id="CALLCH030000010">
    <property type="protein sequence ID" value="CAI4214021.1"/>
    <property type="molecule type" value="Genomic_DNA"/>
</dbReference>
<feature type="compositionally biased region" description="Low complexity" evidence="1">
    <location>
        <begin position="33"/>
        <end position="51"/>
    </location>
</feature>